<evidence type="ECO:0000313" key="2">
    <source>
        <dbReference type="EMBL" id="MEQ2179851.1"/>
    </source>
</evidence>
<dbReference type="Proteomes" id="UP001476798">
    <property type="component" value="Unassembled WGS sequence"/>
</dbReference>
<gene>
    <name evidence="2" type="ORF">GOODEAATRI_029430</name>
</gene>
<protein>
    <submittedName>
        <fullName evidence="2">Uncharacterized protein</fullName>
    </submittedName>
</protein>
<reference evidence="2 3" key="1">
    <citation type="submission" date="2021-06" db="EMBL/GenBank/DDBJ databases">
        <authorList>
            <person name="Palmer J.M."/>
        </authorList>
    </citation>
    <scope>NUCLEOTIDE SEQUENCE [LARGE SCALE GENOMIC DNA]</scope>
    <source>
        <strain evidence="2 3">GA_2019</strain>
        <tissue evidence="2">Muscle</tissue>
    </source>
</reference>
<keyword evidence="3" id="KW-1185">Reference proteome</keyword>
<evidence type="ECO:0000256" key="1">
    <source>
        <dbReference type="SAM" id="MobiDB-lite"/>
    </source>
</evidence>
<accession>A0ABV0P8S7</accession>
<name>A0ABV0P8S7_9TELE</name>
<dbReference type="EMBL" id="JAHRIO010064318">
    <property type="protein sequence ID" value="MEQ2179851.1"/>
    <property type="molecule type" value="Genomic_DNA"/>
</dbReference>
<proteinExistence type="predicted"/>
<comment type="caution">
    <text evidence="2">The sequence shown here is derived from an EMBL/GenBank/DDBJ whole genome shotgun (WGS) entry which is preliminary data.</text>
</comment>
<feature type="region of interest" description="Disordered" evidence="1">
    <location>
        <begin position="58"/>
        <end position="80"/>
    </location>
</feature>
<sequence>MCGQRPHLRHRFLSGLGQQNYDKLHTNGDANTHRKRASLESQTLFCWTVFQEKSRISSSMQTLRSVVPQRPTTEQSRPRP</sequence>
<evidence type="ECO:0000313" key="3">
    <source>
        <dbReference type="Proteomes" id="UP001476798"/>
    </source>
</evidence>
<organism evidence="2 3">
    <name type="scientific">Goodea atripinnis</name>
    <dbReference type="NCBI Taxonomy" id="208336"/>
    <lineage>
        <taxon>Eukaryota</taxon>
        <taxon>Metazoa</taxon>
        <taxon>Chordata</taxon>
        <taxon>Craniata</taxon>
        <taxon>Vertebrata</taxon>
        <taxon>Euteleostomi</taxon>
        <taxon>Actinopterygii</taxon>
        <taxon>Neopterygii</taxon>
        <taxon>Teleostei</taxon>
        <taxon>Neoteleostei</taxon>
        <taxon>Acanthomorphata</taxon>
        <taxon>Ovalentaria</taxon>
        <taxon>Atherinomorphae</taxon>
        <taxon>Cyprinodontiformes</taxon>
        <taxon>Goodeidae</taxon>
        <taxon>Goodea</taxon>
    </lineage>
</organism>